<evidence type="ECO:0000313" key="2">
    <source>
        <dbReference type="Proteomes" id="UP001172155"/>
    </source>
</evidence>
<organism evidence="1 2">
    <name type="scientific">Schizothecium vesticola</name>
    <dbReference type="NCBI Taxonomy" id="314040"/>
    <lineage>
        <taxon>Eukaryota</taxon>
        <taxon>Fungi</taxon>
        <taxon>Dikarya</taxon>
        <taxon>Ascomycota</taxon>
        <taxon>Pezizomycotina</taxon>
        <taxon>Sordariomycetes</taxon>
        <taxon>Sordariomycetidae</taxon>
        <taxon>Sordariales</taxon>
        <taxon>Schizotheciaceae</taxon>
        <taxon>Schizothecium</taxon>
    </lineage>
</organism>
<dbReference type="Proteomes" id="UP001172155">
    <property type="component" value="Unassembled WGS sequence"/>
</dbReference>
<dbReference type="AlphaFoldDB" id="A0AA40FBN8"/>
<accession>A0AA40FBN8</accession>
<dbReference type="EMBL" id="JAUKUD010000001">
    <property type="protein sequence ID" value="KAK0754824.1"/>
    <property type="molecule type" value="Genomic_DNA"/>
</dbReference>
<sequence>MPQGQVLRHQRGSHNLGLNNWADIAGLNKRYRQATNSCPNLAGQTLWCCVFSVGSTTARRLWRQHLWELSVLARGMVLPLLQSPAICFLELASIQEVNVSCPSASRRTGWTLSPLPPLPAWIQLWEIPPRLTPFNANSFSFSDLPAFQHQHPRVSSHIPLHPQSSNPSSGPPR</sequence>
<name>A0AA40FBN8_9PEZI</name>
<reference evidence="1" key="1">
    <citation type="submission" date="2023-06" db="EMBL/GenBank/DDBJ databases">
        <title>Genome-scale phylogeny and comparative genomics of the fungal order Sordariales.</title>
        <authorList>
            <consortium name="Lawrence Berkeley National Laboratory"/>
            <person name="Hensen N."/>
            <person name="Bonometti L."/>
            <person name="Westerberg I."/>
            <person name="Brannstrom I.O."/>
            <person name="Guillou S."/>
            <person name="Cros-Aarteil S."/>
            <person name="Calhoun S."/>
            <person name="Haridas S."/>
            <person name="Kuo A."/>
            <person name="Mondo S."/>
            <person name="Pangilinan J."/>
            <person name="Riley R."/>
            <person name="LaButti K."/>
            <person name="Andreopoulos B."/>
            <person name="Lipzen A."/>
            <person name="Chen C."/>
            <person name="Yanf M."/>
            <person name="Daum C."/>
            <person name="Ng V."/>
            <person name="Clum A."/>
            <person name="Steindorff A."/>
            <person name="Ohm R."/>
            <person name="Martin F."/>
            <person name="Silar P."/>
            <person name="Natvig D."/>
            <person name="Lalanne C."/>
            <person name="Gautier V."/>
            <person name="Ament-velasquez S.L."/>
            <person name="Kruys A."/>
            <person name="Hutchinson M.I."/>
            <person name="Powell A.J."/>
            <person name="Barry K."/>
            <person name="Miller A.N."/>
            <person name="Grigoriev I.V."/>
            <person name="Debuchy R."/>
            <person name="Gladieux P."/>
            <person name="Thoren M.H."/>
            <person name="Johannesson H."/>
        </authorList>
    </citation>
    <scope>NUCLEOTIDE SEQUENCE</scope>
    <source>
        <strain evidence="1">SMH3187-1</strain>
    </source>
</reference>
<protein>
    <submittedName>
        <fullName evidence="1">Uncharacterized protein</fullName>
    </submittedName>
</protein>
<gene>
    <name evidence="1" type="ORF">B0T18DRAFT_46914</name>
</gene>
<evidence type="ECO:0000313" key="1">
    <source>
        <dbReference type="EMBL" id="KAK0754824.1"/>
    </source>
</evidence>
<comment type="caution">
    <text evidence="1">The sequence shown here is derived from an EMBL/GenBank/DDBJ whole genome shotgun (WGS) entry which is preliminary data.</text>
</comment>
<proteinExistence type="predicted"/>
<keyword evidence="2" id="KW-1185">Reference proteome</keyword>